<reference evidence="2" key="1">
    <citation type="submission" date="2020-10" db="EMBL/GenBank/DDBJ databases">
        <authorList>
            <person name="Han B."/>
            <person name="Lu T."/>
            <person name="Zhao Q."/>
            <person name="Huang X."/>
            <person name="Zhao Y."/>
        </authorList>
    </citation>
    <scope>NUCLEOTIDE SEQUENCE</scope>
</reference>
<sequence length="187" mass="19662">MAAGRRGLGAPHWRCWGGLTRVRERLGERGQPAVAGTRGGAQAGGPTQGGLRSPRTGWDGTHAGGAGSGARGSVVNSGGVRERGDPARSGSPPRTRGGGFFLSFLFAILSEGGGLDEGDVVTRSGQECIGCFQKLACVADIRWRRVYRRGADGPDWRTVELQGSESCVLVGTIDLQERSPERNRVFG</sequence>
<evidence type="ECO:0000256" key="1">
    <source>
        <dbReference type="SAM" id="MobiDB-lite"/>
    </source>
</evidence>
<keyword evidence="3" id="KW-1185">Reference proteome</keyword>
<accession>A0A811NSI9</accession>
<evidence type="ECO:0000313" key="3">
    <source>
        <dbReference type="Proteomes" id="UP000604825"/>
    </source>
</evidence>
<protein>
    <submittedName>
        <fullName evidence="2">Uncharacterized protein</fullName>
    </submittedName>
</protein>
<feature type="compositionally biased region" description="Gly residues" evidence="1">
    <location>
        <begin position="37"/>
        <end position="48"/>
    </location>
</feature>
<evidence type="ECO:0000313" key="2">
    <source>
        <dbReference type="EMBL" id="CAD6233036.1"/>
    </source>
</evidence>
<comment type="caution">
    <text evidence="2">The sequence shown here is derived from an EMBL/GenBank/DDBJ whole genome shotgun (WGS) entry which is preliminary data.</text>
</comment>
<gene>
    <name evidence="2" type="ORF">NCGR_LOCUS22518</name>
</gene>
<feature type="region of interest" description="Disordered" evidence="1">
    <location>
        <begin position="30"/>
        <end position="95"/>
    </location>
</feature>
<dbReference type="EMBL" id="CAJGYO010000005">
    <property type="protein sequence ID" value="CAD6233036.1"/>
    <property type="molecule type" value="Genomic_DNA"/>
</dbReference>
<organism evidence="2 3">
    <name type="scientific">Miscanthus lutarioriparius</name>
    <dbReference type="NCBI Taxonomy" id="422564"/>
    <lineage>
        <taxon>Eukaryota</taxon>
        <taxon>Viridiplantae</taxon>
        <taxon>Streptophyta</taxon>
        <taxon>Embryophyta</taxon>
        <taxon>Tracheophyta</taxon>
        <taxon>Spermatophyta</taxon>
        <taxon>Magnoliopsida</taxon>
        <taxon>Liliopsida</taxon>
        <taxon>Poales</taxon>
        <taxon>Poaceae</taxon>
        <taxon>PACMAD clade</taxon>
        <taxon>Panicoideae</taxon>
        <taxon>Andropogonodae</taxon>
        <taxon>Andropogoneae</taxon>
        <taxon>Saccharinae</taxon>
        <taxon>Miscanthus</taxon>
    </lineage>
</organism>
<name>A0A811NSI9_9POAL</name>
<proteinExistence type="predicted"/>
<dbReference type="AlphaFoldDB" id="A0A811NSI9"/>
<dbReference type="Proteomes" id="UP000604825">
    <property type="component" value="Unassembled WGS sequence"/>
</dbReference>